<accession>A0A1A3L092</accession>
<dbReference type="Proteomes" id="UP000093925">
    <property type="component" value="Unassembled WGS sequence"/>
</dbReference>
<dbReference type="Pfam" id="PF05065">
    <property type="entry name" value="Phage_capsid"/>
    <property type="match status" value="1"/>
</dbReference>
<dbReference type="InterPro" id="IPR024455">
    <property type="entry name" value="Phage_capsid"/>
</dbReference>
<comment type="caution">
    <text evidence="3">The sequence shown here is derived from an EMBL/GenBank/DDBJ whole genome shotgun (WGS) entry which is preliminary data.</text>
</comment>
<dbReference type="NCBIfam" id="TIGR01554">
    <property type="entry name" value="major_cap_HK97"/>
    <property type="match status" value="1"/>
</dbReference>
<protein>
    <recommendedName>
        <fullName evidence="2">Phage capsid-like C-terminal domain-containing protein</fullName>
    </recommendedName>
</protein>
<dbReference type="InterPro" id="IPR054612">
    <property type="entry name" value="Phage_capsid-like_C"/>
</dbReference>
<dbReference type="AlphaFoldDB" id="A0A1A3L092"/>
<evidence type="ECO:0000313" key="4">
    <source>
        <dbReference type="Proteomes" id="UP000093925"/>
    </source>
</evidence>
<feature type="domain" description="Phage capsid-like C-terminal" evidence="2">
    <location>
        <begin position="190"/>
        <end position="469"/>
    </location>
</feature>
<gene>
    <name evidence="3" type="ORF">A5640_02075</name>
</gene>
<comment type="subcellular location">
    <subcellularLocation>
        <location evidence="1">Virion</location>
    </subcellularLocation>
</comment>
<dbReference type="EMBL" id="LZLM01000002">
    <property type="protein sequence ID" value="OBJ90902.1"/>
    <property type="molecule type" value="Genomic_DNA"/>
</dbReference>
<evidence type="ECO:0000313" key="3">
    <source>
        <dbReference type="EMBL" id="OBJ90902.1"/>
    </source>
</evidence>
<proteinExistence type="predicted"/>
<evidence type="ECO:0000256" key="1">
    <source>
        <dbReference type="ARBA" id="ARBA00004328"/>
    </source>
</evidence>
<dbReference type="SUPFAM" id="SSF56563">
    <property type="entry name" value="Major capsid protein gp5"/>
    <property type="match status" value="1"/>
</dbReference>
<reference evidence="3 4" key="1">
    <citation type="submission" date="2016-06" db="EMBL/GenBank/DDBJ databases">
        <authorList>
            <person name="Kjaerup R.B."/>
            <person name="Dalgaard T.S."/>
            <person name="Juul-Madsen H.R."/>
        </authorList>
    </citation>
    <scope>NUCLEOTIDE SEQUENCE [LARGE SCALE GENOMIC DNA]</scope>
    <source>
        <strain evidence="3 4">1276495.2</strain>
    </source>
</reference>
<organism evidence="3 4">
    <name type="scientific">Mycobacterium asiaticum</name>
    <dbReference type="NCBI Taxonomy" id="1790"/>
    <lineage>
        <taxon>Bacteria</taxon>
        <taxon>Bacillati</taxon>
        <taxon>Actinomycetota</taxon>
        <taxon>Actinomycetes</taxon>
        <taxon>Mycobacteriales</taxon>
        <taxon>Mycobacteriaceae</taxon>
        <taxon>Mycobacterium</taxon>
    </lineage>
</organism>
<evidence type="ECO:0000259" key="2">
    <source>
        <dbReference type="Pfam" id="PF05065"/>
    </source>
</evidence>
<dbReference type="RefSeq" id="WP_065137759.1">
    <property type="nucleotide sequence ID" value="NZ_LZLM01000002.1"/>
</dbReference>
<name>A0A1A3L092_MYCAS</name>
<sequence>MTTFTHLTRPEAVERMEAIHARMERLGEKHRLSRADEQEFDDLKDEFGDLEQHVKRLDRAADLTAAARGAGRLRIEAGSIGRSGEDYGGGSLRDTAMRVLEAAVKDDRLASRGAELVEKLMVSGPGIAQTWTQRWAVATGAPAYERAFAKKLADPDNGHLTWTPEEADAWRAVTQVQAEQRSMSLTDTAGGFLVPMVVDPAIQLTSAGSTNPLRQISRVVQIAGDAWNGVTSAGVTAEWTAEAEEVADASPTLAQPSIPVYKGDAFVPFSFEVGGDAVNFMQELTKLLQDGADQLTATAYTTGSGTGEPTGVISALADVSGSKVSPAAPETLAAADVYSVQNALPPRFQPNAVWNANLSIINTLRQMETTNGALKFPGLQDNPPMLLGRTMWENSNMDGTINAAATENNYPLVYGDFGRGFVIVDRLGSTLELVPHLFGSNRRPTGQRGALLWFRTGSNVVIPNAFRMLSIPTTA</sequence>